<organism evidence="2 3">
    <name type="scientific">Phaeocystidibacter luteus</name>
    <dbReference type="NCBI Taxonomy" id="911197"/>
    <lineage>
        <taxon>Bacteria</taxon>
        <taxon>Pseudomonadati</taxon>
        <taxon>Bacteroidota</taxon>
        <taxon>Flavobacteriia</taxon>
        <taxon>Flavobacteriales</taxon>
        <taxon>Phaeocystidibacteraceae</taxon>
        <taxon>Phaeocystidibacter</taxon>
    </lineage>
</organism>
<feature type="transmembrane region" description="Helical" evidence="1">
    <location>
        <begin position="52"/>
        <end position="71"/>
    </location>
</feature>
<dbReference type="Proteomes" id="UP000468650">
    <property type="component" value="Unassembled WGS sequence"/>
</dbReference>
<dbReference type="EMBL" id="WBVO01000002">
    <property type="protein sequence ID" value="KAB2813899.1"/>
    <property type="molecule type" value="Genomic_DNA"/>
</dbReference>
<sequence length="179" mass="20974">MEDHGDYIEFVRDATAGRFSFTANIVLLVALGLLALPYLLENLTFDATQLQIVAGATGLLGLLIKTTRTKVQFDIREKKMRTHNHVFGLRLGKWRKIEPLTDICLITKKYQFSNQRGMSDGNSSMVYELFLFSADKKQKYYLMWTPEKEVAEKIMKDLQRHFRFEETTYTPKRVLRERR</sequence>
<evidence type="ECO:0000313" key="3">
    <source>
        <dbReference type="Proteomes" id="UP000468650"/>
    </source>
</evidence>
<proteinExistence type="predicted"/>
<dbReference type="RefSeq" id="WP_151666567.1">
    <property type="nucleotide sequence ID" value="NZ_WBVO01000002.1"/>
</dbReference>
<comment type="caution">
    <text evidence="2">The sequence shown here is derived from an EMBL/GenBank/DDBJ whole genome shotgun (WGS) entry which is preliminary data.</text>
</comment>
<keyword evidence="1" id="KW-0472">Membrane</keyword>
<protein>
    <submittedName>
        <fullName evidence="2">Uncharacterized protein</fullName>
    </submittedName>
</protein>
<reference evidence="2 3" key="1">
    <citation type="submission" date="2019-09" db="EMBL/GenBank/DDBJ databases">
        <title>Genomes of family Cryomorphaceae.</title>
        <authorList>
            <person name="Bowman J.P."/>
        </authorList>
    </citation>
    <scope>NUCLEOTIDE SEQUENCE [LARGE SCALE GENOMIC DNA]</scope>
    <source>
        <strain evidence="2 3">LMG 25704</strain>
    </source>
</reference>
<evidence type="ECO:0000313" key="2">
    <source>
        <dbReference type="EMBL" id="KAB2813899.1"/>
    </source>
</evidence>
<gene>
    <name evidence="2" type="ORF">F8C67_04230</name>
</gene>
<keyword evidence="3" id="KW-1185">Reference proteome</keyword>
<evidence type="ECO:0000256" key="1">
    <source>
        <dbReference type="SAM" id="Phobius"/>
    </source>
</evidence>
<accession>A0A6N6RKU1</accession>
<dbReference type="AlphaFoldDB" id="A0A6N6RKU1"/>
<feature type="transmembrane region" description="Helical" evidence="1">
    <location>
        <begin position="21"/>
        <end position="40"/>
    </location>
</feature>
<keyword evidence="1" id="KW-0812">Transmembrane</keyword>
<keyword evidence="1" id="KW-1133">Transmembrane helix</keyword>
<name>A0A6N6RKU1_9FLAO</name>